<dbReference type="PROSITE" id="PS00972">
    <property type="entry name" value="USP_1"/>
    <property type="match status" value="1"/>
</dbReference>
<organism evidence="3 4">
    <name type="scientific">Hondaea fermentalgiana</name>
    <dbReference type="NCBI Taxonomy" id="2315210"/>
    <lineage>
        <taxon>Eukaryota</taxon>
        <taxon>Sar</taxon>
        <taxon>Stramenopiles</taxon>
        <taxon>Bigyra</taxon>
        <taxon>Labyrinthulomycetes</taxon>
        <taxon>Thraustochytrida</taxon>
        <taxon>Thraustochytriidae</taxon>
        <taxon>Hondaea</taxon>
    </lineage>
</organism>
<feature type="region of interest" description="Disordered" evidence="1">
    <location>
        <begin position="1283"/>
        <end position="1423"/>
    </location>
</feature>
<name>A0A2R5G793_9STRA</name>
<accession>A0A2R5G793</accession>
<dbReference type="Proteomes" id="UP000241890">
    <property type="component" value="Unassembled WGS sequence"/>
</dbReference>
<dbReference type="GO" id="GO:0004843">
    <property type="term" value="F:cysteine-type deubiquitinase activity"/>
    <property type="evidence" value="ECO:0007669"/>
    <property type="project" value="InterPro"/>
</dbReference>
<dbReference type="GO" id="GO:0016579">
    <property type="term" value="P:protein deubiquitination"/>
    <property type="evidence" value="ECO:0007669"/>
    <property type="project" value="InterPro"/>
</dbReference>
<dbReference type="PANTHER" id="PTHR24006">
    <property type="entry name" value="UBIQUITIN CARBOXYL-TERMINAL HYDROLASE"/>
    <property type="match status" value="1"/>
</dbReference>
<evidence type="ECO:0000313" key="3">
    <source>
        <dbReference type="EMBL" id="GBG23911.1"/>
    </source>
</evidence>
<evidence type="ECO:0000313" key="4">
    <source>
        <dbReference type="Proteomes" id="UP000241890"/>
    </source>
</evidence>
<keyword evidence="4" id="KW-1185">Reference proteome</keyword>
<reference evidence="3 4" key="1">
    <citation type="submission" date="2017-12" db="EMBL/GenBank/DDBJ databases">
        <title>Sequencing, de novo assembly and annotation of complete genome of a new Thraustochytrid species, strain FCC1311.</title>
        <authorList>
            <person name="Sedici K."/>
            <person name="Godart F."/>
            <person name="Aiese Cigliano R."/>
            <person name="Sanseverino W."/>
            <person name="Barakat M."/>
            <person name="Ortet P."/>
            <person name="Marechal E."/>
            <person name="Cagnac O."/>
            <person name="Amato A."/>
        </authorList>
    </citation>
    <scope>NUCLEOTIDE SEQUENCE [LARGE SCALE GENOMIC DNA]</scope>
</reference>
<dbReference type="InterPro" id="IPR018200">
    <property type="entry name" value="USP_CS"/>
</dbReference>
<dbReference type="GO" id="GO:0005634">
    <property type="term" value="C:nucleus"/>
    <property type="evidence" value="ECO:0007669"/>
    <property type="project" value="TreeGrafter"/>
</dbReference>
<dbReference type="InterPro" id="IPR050164">
    <property type="entry name" value="Peptidase_C19"/>
</dbReference>
<feature type="compositionally biased region" description="Basic and acidic residues" evidence="1">
    <location>
        <begin position="1394"/>
        <end position="1407"/>
    </location>
</feature>
<gene>
    <name evidence="3" type="ORF">FCC1311_001302</name>
</gene>
<dbReference type="Pfam" id="PF00443">
    <property type="entry name" value="UCH"/>
    <property type="match status" value="1"/>
</dbReference>
<feature type="region of interest" description="Disordered" evidence="1">
    <location>
        <begin position="968"/>
        <end position="1025"/>
    </location>
</feature>
<dbReference type="Gene3D" id="3.90.70.10">
    <property type="entry name" value="Cysteine proteinases"/>
    <property type="match status" value="1"/>
</dbReference>
<dbReference type="PROSITE" id="PS00973">
    <property type="entry name" value="USP_2"/>
    <property type="match status" value="1"/>
</dbReference>
<feature type="region of interest" description="Disordered" evidence="1">
    <location>
        <begin position="114"/>
        <end position="156"/>
    </location>
</feature>
<feature type="compositionally biased region" description="Polar residues" evidence="1">
    <location>
        <begin position="1318"/>
        <end position="1331"/>
    </location>
</feature>
<dbReference type="InterPro" id="IPR001394">
    <property type="entry name" value="Peptidase_C19_UCH"/>
</dbReference>
<feature type="domain" description="USP" evidence="2">
    <location>
        <begin position="83"/>
        <end position="478"/>
    </location>
</feature>
<dbReference type="PANTHER" id="PTHR24006:SF702">
    <property type="entry name" value="UBIQUITIN CARBOXYL-TERMINAL HYDROLASE 47"/>
    <property type="match status" value="1"/>
</dbReference>
<dbReference type="PROSITE" id="PS50235">
    <property type="entry name" value="USP_3"/>
    <property type="match status" value="1"/>
</dbReference>
<feature type="compositionally biased region" description="Basic and acidic residues" evidence="1">
    <location>
        <begin position="125"/>
        <end position="152"/>
    </location>
</feature>
<dbReference type="EMBL" id="BEYU01000001">
    <property type="protein sequence ID" value="GBG23911.1"/>
    <property type="molecule type" value="Genomic_DNA"/>
</dbReference>
<dbReference type="InterPro" id="IPR038765">
    <property type="entry name" value="Papain-like_cys_pep_sf"/>
</dbReference>
<dbReference type="InParanoid" id="A0A2R5G793"/>
<dbReference type="Gene3D" id="2.30.30.140">
    <property type="match status" value="1"/>
</dbReference>
<comment type="caution">
    <text evidence="3">The sequence shown here is derived from an EMBL/GenBank/DDBJ whole genome shotgun (WGS) entry which is preliminary data.</text>
</comment>
<dbReference type="GO" id="GO:0005829">
    <property type="term" value="C:cytosol"/>
    <property type="evidence" value="ECO:0007669"/>
    <property type="project" value="TreeGrafter"/>
</dbReference>
<protein>
    <submittedName>
        <fullName evidence="3">Ubiquitin carboxyl-terminal hydrolase 47</fullName>
    </submittedName>
</protein>
<dbReference type="InterPro" id="IPR028889">
    <property type="entry name" value="USP"/>
</dbReference>
<feature type="region of interest" description="Disordered" evidence="1">
    <location>
        <begin position="1223"/>
        <end position="1263"/>
    </location>
</feature>
<feature type="region of interest" description="Disordered" evidence="1">
    <location>
        <begin position="344"/>
        <end position="368"/>
    </location>
</feature>
<feature type="region of interest" description="Disordered" evidence="1">
    <location>
        <begin position="1"/>
        <end position="35"/>
    </location>
</feature>
<dbReference type="OrthoDB" id="289038at2759"/>
<evidence type="ECO:0000259" key="2">
    <source>
        <dbReference type="PROSITE" id="PS50235"/>
    </source>
</evidence>
<keyword evidence="3" id="KW-0378">Hydrolase</keyword>
<sequence length="1423" mass="157636">MYLPSSSSGRSARSASSGGSNQSSASLSSGSSFDSADLGDCEATGAEYDFAKHDTNKRVLDAFVAKHGAHALDPCDRLSTEIVGLHNQGATCYLNSLLQTLFFTKTFRERIYDWVKPPPQQGGPDKNEDTTNTKTQGDKEDTAQVENEKGNNDDTETMCIPLQVQRLFARLQFAEEAAVTTNDLTTSFGWSDGDAFEQQDVQELARVLFDSLEQAREGKALTEPFKGSLVDYIRCLRCSHRRARREDFQDLSLVVQDADSVPAALKDFVQVERLEGDNQYFCEHCDMKTDAVKGHRLVKLPSTLVLHLKRFEFDWETGRRSKIDDSLDIPLRIDVAPLLGLDDREDAKNGSELSPCEDNEPQPNLAEDSISDSLCEDLLACKAALQPQQYTEHDPLGSSDASATAKTPTSFKLSAIIVHQGGANSGHYYAVARTGEESWHEFNDTFVSQVDEDEVKRMCRPGGCLADGGAYMLFYTREGDESAQGLARSVMPRQDLIDWVQQRNEQRSFLRRVRAMDNKLVRIRVIASAAVDSNHRAIPNMPTSTVITLHGGKATPADVKNRAYRQLVPQAAAEVCPLVRCRLRRVRENMHRIGAVIEETEDRTLEELGFVGQATLLLEICPPWIKAQEDAKELVGDSSTTDVAGLVQVRLFMWDSNLCQPLPLRAGRCESNLLSTDSTYSLHTSMLPIVLPESLTLTQARTFIAGILDIDATDLRLLRAKDLLHNKRSTSDRAVEVLEESLQDTGVAFGQVFHSGDGVLIARESQQSASAVANAYDEAMSYLEVSFNDPRLNQRGEPVQYEHSIRVKREMTLCTLKERLLQSLDKDLDSDQFHLRSAAKAPQIKDTSQTVEQAGFSDHSVVHLGKGKPIPAGKMLMRIFLRNSPEVAARVFVPERALIDDVRAAVSMELKVSSVRIFDRSPRGEEGDELHDGMPMRRLADGRSVFVELGPSTQEPSQEISDELKAAPNHDKNSNVKGEPALQNPSQEPVCEHETTTSLNKSSFDETEPVKDTGHQSCSQRGNPLKAAMKVKPPTWQLDSDGVENFTELTPGHASRASLQRVPSLDLASLPPVDERTSYQEEFEAQKDQWSESWRAAAEAEAAGLDQEDSLEPRQSPSKSKLLEENVFAPGARVLAKDPQWKRFFPGTIFSHCQDSDTFAVDFDDGDRLESVSRAYLRAQASHQALPQAGPTADVSLAHADMQEHETVREGADAMQVVEDNHQDNDRENEEQDNNTEAGSAQDIVRGLEASDDLCPADKKARRREKIATRDFRLQLLHMEASAAPTNNFNPEPVIEPIKPTRAQSSPSRSRARVYLSDGQSRQNRVQSSKISRPKTLEPLAARPQASVIPGPRDPLEVAPQSRIPRLAALRPSNKVGPNALASPRVPFKHSARVLRDARLEPSHQEDDPTLSQAASSLPRLER</sequence>
<dbReference type="SUPFAM" id="SSF54001">
    <property type="entry name" value="Cysteine proteinases"/>
    <property type="match status" value="1"/>
</dbReference>
<proteinExistence type="predicted"/>
<evidence type="ECO:0000256" key="1">
    <source>
        <dbReference type="SAM" id="MobiDB-lite"/>
    </source>
</evidence>